<feature type="transmembrane region" description="Helical" evidence="3">
    <location>
        <begin position="423"/>
        <end position="441"/>
    </location>
</feature>
<dbReference type="PANTHER" id="PTHR40050">
    <property type="entry name" value="INNER SPORE COAT PROTEIN H"/>
    <property type="match status" value="1"/>
</dbReference>
<accession>A0A3M8D6M1</accession>
<feature type="transmembrane region" description="Helical" evidence="3">
    <location>
        <begin position="398"/>
        <end position="417"/>
    </location>
</feature>
<feature type="transmembrane region" description="Helical" evidence="3">
    <location>
        <begin position="23"/>
        <end position="49"/>
    </location>
</feature>
<keyword evidence="3" id="KW-1133">Transmembrane helix</keyword>
<dbReference type="Proteomes" id="UP000281915">
    <property type="component" value="Unassembled WGS sequence"/>
</dbReference>
<feature type="compositionally biased region" description="Low complexity" evidence="2">
    <location>
        <begin position="502"/>
        <end position="520"/>
    </location>
</feature>
<name>A0A3M8D6M1_9BACL</name>
<dbReference type="InterPro" id="IPR031617">
    <property type="entry name" value="PelG"/>
</dbReference>
<keyword evidence="3" id="KW-0812">Transmembrane</keyword>
<feature type="transmembrane region" description="Helical" evidence="3">
    <location>
        <begin position="336"/>
        <end position="356"/>
    </location>
</feature>
<dbReference type="AlphaFoldDB" id="A0A3M8D6M1"/>
<feature type="transmembrane region" description="Helical" evidence="3">
    <location>
        <begin position="61"/>
        <end position="84"/>
    </location>
</feature>
<feature type="coiled-coil region" evidence="1">
    <location>
        <begin position="852"/>
        <end position="879"/>
    </location>
</feature>
<keyword evidence="3" id="KW-0472">Membrane</keyword>
<sequence>MAGIGFELRKLFRDQGLINNVKAYAYSSLTTVGPMILCMVLIIALQRIMSSANSSYIEWELYIATVSYCFVFSIIFTSGISMVLTRYVADMIYEKKYDRLMSSYYGALILILPIGAVLAGWFVKDVSAGLDYKIAAYLFFMELIVIWIQGVYLSALKDYIRIVRSFIIGVVAALISGWLLFQITGLQATSAALLGIDIGFFIIAVLSFHHFEQRFPKGKAETFFHFLTYFRKYSSLFFAGCFIYSGVYLHNFVYWLGPKGVEVADRFLVMPFYDLPVFYAFISVMPTLVTFVVSVETSFYEKFRIYYLNILNGGTVTDIKGAKAAMQKTLIREISFLMEVQLLFTVLAIALGIKFLPTIGFTMAQLDVFILLALAYFLFIIMFVLSHILMYFDDRKGVLLIGALFVLLNIGFTYWMMTLEYDGLGMFLASFLALAIVIARLRYVLRNIDYFTFCSQPINANQPARTKSFFPKPKTTVSALLLISLVLSGCTAAKDAGNASGQEGQAEEVIQIQEESSSSRLSEDKRIYERDQDDSLKTIYVTILPDKANADKPLDWYGLNRLPDRMEKGKLEIIMQEGQADGKGPAPGMFGYGADQPNATITLRGNTAWHTAQKSYRIKLNSEAGLWLDQRTFNLNKHMLDPSRVRNKLSFDLFEEIPNMTSLRTQFVRMYVKDLSTGNKQAPFVDYGLYTHVEQPNKRFLQSHMLDPNGNLYKVAFFEFERYPDNIKSHDDPEYDREAFEKILEIKGREEHDKLIRMLEDVNNRTIPIEQVIEKHFDLDNFLTWTAANILMDNMDTDANNFYLYSPLNSEKWYFLPWDYDGGWELQRKKGSLQPYQNGISNYWGSVLHNRYFRHEEHIEQLKEKLDELSAIINKDRVAQQLDKYGPVVEPFLFRNPDIGYLPGLNTDFKKELQKIAETPERGLQRFLEDLEKPRPFYQGEVEEEDGLMKFVWDISFDFQGDDLLYDVAVSKNPQFTQIVASKNGLKENRWEIPALPPGTYYWKVVVTDSSGNRQNSFDYYLDSDENYFFGMREFEVE</sequence>
<evidence type="ECO:0008006" key="6">
    <source>
        <dbReference type="Google" id="ProtNLM"/>
    </source>
</evidence>
<reference evidence="4 5" key="1">
    <citation type="submission" date="2018-10" db="EMBL/GenBank/DDBJ databases">
        <title>Phylogenomics of Brevibacillus.</title>
        <authorList>
            <person name="Dunlap C."/>
        </authorList>
    </citation>
    <scope>NUCLEOTIDE SEQUENCE [LARGE SCALE GENOMIC DNA]</scope>
    <source>
        <strain evidence="4 5">JCM 15085</strain>
    </source>
</reference>
<keyword evidence="1" id="KW-0175">Coiled coil</keyword>
<feature type="transmembrane region" description="Helical" evidence="3">
    <location>
        <begin position="236"/>
        <end position="257"/>
    </location>
</feature>
<evidence type="ECO:0000256" key="2">
    <source>
        <dbReference type="SAM" id="MobiDB-lite"/>
    </source>
</evidence>
<evidence type="ECO:0000313" key="5">
    <source>
        <dbReference type="Proteomes" id="UP000281915"/>
    </source>
</evidence>
<evidence type="ECO:0000256" key="1">
    <source>
        <dbReference type="SAM" id="Coils"/>
    </source>
</evidence>
<dbReference type="Pfam" id="PF16933">
    <property type="entry name" value="PelG"/>
    <property type="match status" value="1"/>
</dbReference>
<gene>
    <name evidence="4" type="ORF">EDM58_05735</name>
</gene>
<proteinExistence type="predicted"/>
<protein>
    <recommendedName>
        <fullName evidence="6">Spore coat protein CotH</fullName>
    </recommendedName>
</protein>
<evidence type="ECO:0000256" key="3">
    <source>
        <dbReference type="SAM" id="Phobius"/>
    </source>
</evidence>
<feature type="transmembrane region" description="Helical" evidence="3">
    <location>
        <begin position="134"/>
        <end position="155"/>
    </location>
</feature>
<feature type="transmembrane region" description="Helical" evidence="3">
    <location>
        <begin position="368"/>
        <end position="391"/>
    </location>
</feature>
<dbReference type="Gene3D" id="2.60.40.10">
    <property type="entry name" value="Immunoglobulins"/>
    <property type="match status" value="1"/>
</dbReference>
<feature type="transmembrane region" description="Helical" evidence="3">
    <location>
        <begin position="187"/>
        <end position="208"/>
    </location>
</feature>
<comment type="caution">
    <text evidence="4">The sequence shown here is derived from an EMBL/GenBank/DDBJ whole genome shotgun (WGS) entry which is preliminary data.</text>
</comment>
<dbReference type="InterPro" id="IPR014867">
    <property type="entry name" value="Spore_coat_CotH_CotH2/3/7"/>
</dbReference>
<organism evidence="4 5">
    <name type="scientific">Brevibacillus panacihumi</name>
    <dbReference type="NCBI Taxonomy" id="497735"/>
    <lineage>
        <taxon>Bacteria</taxon>
        <taxon>Bacillati</taxon>
        <taxon>Bacillota</taxon>
        <taxon>Bacilli</taxon>
        <taxon>Bacillales</taxon>
        <taxon>Paenibacillaceae</taxon>
        <taxon>Brevibacillus</taxon>
    </lineage>
</organism>
<evidence type="ECO:0000313" key="4">
    <source>
        <dbReference type="EMBL" id="RNB82885.1"/>
    </source>
</evidence>
<dbReference type="InterPro" id="IPR013783">
    <property type="entry name" value="Ig-like_fold"/>
</dbReference>
<feature type="transmembrane region" description="Helical" evidence="3">
    <location>
        <begin position="104"/>
        <end position="122"/>
    </location>
</feature>
<feature type="region of interest" description="Disordered" evidence="2">
    <location>
        <begin position="497"/>
        <end position="523"/>
    </location>
</feature>
<dbReference type="RefSeq" id="WP_122912506.1">
    <property type="nucleotide sequence ID" value="NZ_RHHT01000008.1"/>
</dbReference>
<feature type="transmembrane region" description="Helical" evidence="3">
    <location>
        <begin position="162"/>
        <end position="181"/>
    </location>
</feature>
<dbReference type="EMBL" id="RHHT01000008">
    <property type="protein sequence ID" value="RNB82885.1"/>
    <property type="molecule type" value="Genomic_DNA"/>
</dbReference>
<dbReference type="Pfam" id="PF08757">
    <property type="entry name" value="CotH"/>
    <property type="match status" value="1"/>
</dbReference>
<dbReference type="PANTHER" id="PTHR40050:SF1">
    <property type="entry name" value="INNER SPORE COAT PROTEIN H"/>
    <property type="match status" value="1"/>
</dbReference>
<feature type="transmembrane region" description="Helical" evidence="3">
    <location>
        <begin position="277"/>
        <end position="295"/>
    </location>
</feature>